<gene>
    <name evidence="10" type="ORF">ALO68_02788</name>
</gene>
<dbReference type="FunFam" id="3.40.50.2300:FF:000001">
    <property type="entry name" value="DNA-binding response regulator PhoB"/>
    <property type="match status" value="1"/>
</dbReference>
<accession>A0A0P9VUX3</accession>
<evidence type="ECO:0000313" key="10">
    <source>
        <dbReference type="EMBL" id="KPX42026.1"/>
    </source>
</evidence>
<evidence type="ECO:0000259" key="8">
    <source>
        <dbReference type="PROSITE" id="PS50110"/>
    </source>
</evidence>
<dbReference type="InterPro" id="IPR036388">
    <property type="entry name" value="WH-like_DNA-bd_sf"/>
</dbReference>
<feature type="modified residue" description="4-aspartylphosphate" evidence="6">
    <location>
        <position position="62"/>
    </location>
</feature>
<evidence type="ECO:0000256" key="3">
    <source>
        <dbReference type="ARBA" id="ARBA00023015"/>
    </source>
</evidence>
<feature type="domain" description="Response regulatory" evidence="8">
    <location>
        <begin position="13"/>
        <end position="126"/>
    </location>
</feature>
<dbReference type="Proteomes" id="UP000050557">
    <property type="component" value="Unassembled WGS sequence"/>
</dbReference>
<keyword evidence="3" id="KW-0805">Transcription regulation</keyword>
<dbReference type="GO" id="GO:0006355">
    <property type="term" value="P:regulation of DNA-templated transcription"/>
    <property type="evidence" value="ECO:0007669"/>
    <property type="project" value="InterPro"/>
</dbReference>
<dbReference type="InterPro" id="IPR016032">
    <property type="entry name" value="Sig_transdc_resp-reg_C-effctor"/>
</dbReference>
<protein>
    <submittedName>
        <fullName evidence="10">DNA-binding response regulator</fullName>
    </submittedName>
</protein>
<dbReference type="Gene3D" id="1.10.10.10">
    <property type="entry name" value="Winged helix-like DNA-binding domain superfamily/Winged helix DNA-binding domain"/>
    <property type="match status" value="1"/>
</dbReference>
<keyword evidence="1 6" id="KW-0597">Phosphoprotein</keyword>
<dbReference type="GO" id="GO:0000976">
    <property type="term" value="F:transcription cis-regulatory region binding"/>
    <property type="evidence" value="ECO:0007669"/>
    <property type="project" value="TreeGrafter"/>
</dbReference>
<dbReference type="CDD" id="cd17574">
    <property type="entry name" value="REC_OmpR"/>
    <property type="match status" value="1"/>
</dbReference>
<dbReference type="SMART" id="SM00448">
    <property type="entry name" value="REC"/>
    <property type="match status" value="1"/>
</dbReference>
<dbReference type="Pfam" id="PF00486">
    <property type="entry name" value="Trans_reg_C"/>
    <property type="match status" value="1"/>
</dbReference>
<evidence type="ECO:0000256" key="7">
    <source>
        <dbReference type="PROSITE-ProRule" id="PRU01091"/>
    </source>
</evidence>
<evidence type="ECO:0000256" key="6">
    <source>
        <dbReference type="PROSITE-ProRule" id="PRU00169"/>
    </source>
</evidence>
<dbReference type="EMBL" id="LJQM01000201">
    <property type="protein sequence ID" value="KPX42026.1"/>
    <property type="molecule type" value="Genomic_DNA"/>
</dbReference>
<dbReference type="AlphaFoldDB" id="A0A0P9VUX3"/>
<sequence>MMCTTPQSRPAPRVLVVDDHRKIRDPLAVYLRRHLFDVRTAEDAAGMWQLLRQQAFDVVVLDVMLPDGDGFELCSRLHRRENIPVILLTARDTPADRVHGLDIGADDYITKPFEPRELVARINSVLRRRGPGRSEIGAAPANDLPTVTQRYAFAGLSFTTRTGKLLRSDGSAVRLSTVESRLLNVLLSHPNTILSRQRLIDLTARPGNEVYDRAIDRQISRLRRKLCDNPVEPELLRTVWGDGYMLAATVDTLDA</sequence>
<dbReference type="Gene3D" id="6.10.250.690">
    <property type="match status" value="1"/>
</dbReference>
<dbReference type="CDD" id="cd00383">
    <property type="entry name" value="trans_reg_C"/>
    <property type="match status" value="1"/>
</dbReference>
<dbReference type="SMART" id="SM00862">
    <property type="entry name" value="Trans_reg_C"/>
    <property type="match status" value="1"/>
</dbReference>
<dbReference type="InterPro" id="IPR011006">
    <property type="entry name" value="CheY-like_superfamily"/>
</dbReference>
<dbReference type="Pfam" id="PF00072">
    <property type="entry name" value="Response_reg"/>
    <property type="match status" value="1"/>
</dbReference>
<dbReference type="GO" id="GO:0032993">
    <property type="term" value="C:protein-DNA complex"/>
    <property type="evidence" value="ECO:0007669"/>
    <property type="project" value="TreeGrafter"/>
</dbReference>
<evidence type="ECO:0000256" key="4">
    <source>
        <dbReference type="ARBA" id="ARBA00023125"/>
    </source>
</evidence>
<keyword evidence="2" id="KW-0902">Two-component regulatory system</keyword>
<evidence type="ECO:0000313" key="11">
    <source>
        <dbReference type="Proteomes" id="UP000050557"/>
    </source>
</evidence>
<dbReference type="PROSITE" id="PS51755">
    <property type="entry name" value="OMPR_PHOB"/>
    <property type="match status" value="1"/>
</dbReference>
<evidence type="ECO:0000256" key="5">
    <source>
        <dbReference type="ARBA" id="ARBA00023163"/>
    </source>
</evidence>
<dbReference type="Gene3D" id="3.40.50.2300">
    <property type="match status" value="1"/>
</dbReference>
<dbReference type="GO" id="GO:0005829">
    <property type="term" value="C:cytosol"/>
    <property type="evidence" value="ECO:0007669"/>
    <property type="project" value="TreeGrafter"/>
</dbReference>
<dbReference type="InterPro" id="IPR001867">
    <property type="entry name" value="OmpR/PhoB-type_DNA-bd"/>
</dbReference>
<dbReference type="GO" id="GO:0000156">
    <property type="term" value="F:phosphorelay response regulator activity"/>
    <property type="evidence" value="ECO:0007669"/>
    <property type="project" value="TreeGrafter"/>
</dbReference>
<dbReference type="SUPFAM" id="SSF52172">
    <property type="entry name" value="CheY-like"/>
    <property type="match status" value="1"/>
</dbReference>
<dbReference type="InterPro" id="IPR001789">
    <property type="entry name" value="Sig_transdc_resp-reg_receiver"/>
</dbReference>
<dbReference type="PROSITE" id="PS50110">
    <property type="entry name" value="RESPONSE_REGULATORY"/>
    <property type="match status" value="1"/>
</dbReference>
<comment type="caution">
    <text evidence="10">The sequence shown here is derived from an EMBL/GenBank/DDBJ whole genome shotgun (WGS) entry which is preliminary data.</text>
</comment>
<evidence type="ECO:0000259" key="9">
    <source>
        <dbReference type="PROSITE" id="PS51755"/>
    </source>
</evidence>
<organism evidence="10 11">
    <name type="scientific">Pseudomonas syringae pv. helianthi</name>
    <dbReference type="NCBI Taxonomy" id="251654"/>
    <lineage>
        <taxon>Bacteria</taxon>
        <taxon>Pseudomonadati</taxon>
        <taxon>Pseudomonadota</taxon>
        <taxon>Gammaproteobacteria</taxon>
        <taxon>Pseudomonadales</taxon>
        <taxon>Pseudomonadaceae</taxon>
        <taxon>Pseudomonas</taxon>
    </lineage>
</organism>
<feature type="DNA-binding region" description="OmpR/PhoB-type" evidence="7">
    <location>
        <begin position="148"/>
        <end position="248"/>
    </location>
</feature>
<dbReference type="SUPFAM" id="SSF46894">
    <property type="entry name" value="C-terminal effector domain of the bipartite response regulators"/>
    <property type="match status" value="1"/>
</dbReference>
<reference evidence="10 11" key="1">
    <citation type="submission" date="2015-09" db="EMBL/GenBank/DDBJ databases">
        <title>Genome announcement of multiple Pseudomonas syringae strains.</title>
        <authorList>
            <person name="Thakur S."/>
            <person name="Wang P.W."/>
            <person name="Gong Y."/>
            <person name="Weir B.S."/>
            <person name="Guttman D.S."/>
        </authorList>
    </citation>
    <scope>NUCLEOTIDE SEQUENCE [LARGE SCALE GENOMIC DNA]</scope>
    <source>
        <strain evidence="10 11">ICMP4531</strain>
    </source>
</reference>
<dbReference type="PANTHER" id="PTHR48111">
    <property type="entry name" value="REGULATOR OF RPOS"/>
    <property type="match status" value="1"/>
</dbReference>
<evidence type="ECO:0000256" key="1">
    <source>
        <dbReference type="ARBA" id="ARBA00022553"/>
    </source>
</evidence>
<dbReference type="PATRIC" id="fig|251654.3.peg.3778"/>
<dbReference type="InterPro" id="IPR039420">
    <property type="entry name" value="WalR-like"/>
</dbReference>
<proteinExistence type="predicted"/>
<keyword evidence="4 7" id="KW-0238">DNA-binding</keyword>
<evidence type="ECO:0000256" key="2">
    <source>
        <dbReference type="ARBA" id="ARBA00023012"/>
    </source>
</evidence>
<keyword evidence="5" id="KW-0804">Transcription</keyword>
<dbReference type="PANTHER" id="PTHR48111:SF4">
    <property type="entry name" value="DNA-BINDING DUAL TRANSCRIPTIONAL REGULATOR OMPR"/>
    <property type="match status" value="1"/>
</dbReference>
<name>A0A0P9VUX3_9PSED</name>
<feature type="domain" description="OmpR/PhoB-type" evidence="9">
    <location>
        <begin position="148"/>
        <end position="248"/>
    </location>
</feature>